<dbReference type="EMBL" id="PTIY01000028">
    <property type="protein sequence ID" value="PPK64135.1"/>
    <property type="molecule type" value="Genomic_DNA"/>
</dbReference>
<feature type="transmembrane region" description="Helical" evidence="1">
    <location>
        <begin position="6"/>
        <end position="25"/>
    </location>
</feature>
<evidence type="ECO:0000256" key="1">
    <source>
        <dbReference type="SAM" id="Phobius"/>
    </source>
</evidence>
<accession>A0A2S6GG14</accession>
<dbReference type="AlphaFoldDB" id="A0A2S6GG14"/>
<dbReference type="RefSeq" id="WP_146083370.1">
    <property type="nucleotide sequence ID" value="NZ_PTIY01000028.1"/>
</dbReference>
<reference evidence="2 3" key="1">
    <citation type="submission" date="2018-02" db="EMBL/GenBank/DDBJ databases">
        <title>Subsurface microbial communities from deep shales in Ohio and West Virginia, USA.</title>
        <authorList>
            <person name="Wrighton K."/>
        </authorList>
    </citation>
    <scope>NUCLEOTIDE SEQUENCE [LARGE SCALE GENOMIC DNA]</scope>
    <source>
        <strain evidence="2 3">OWC-G53F</strain>
    </source>
</reference>
<dbReference type="Proteomes" id="UP000238071">
    <property type="component" value="Unassembled WGS sequence"/>
</dbReference>
<protein>
    <submittedName>
        <fullName evidence="2">Uncharacterized protein</fullName>
    </submittedName>
</protein>
<gene>
    <name evidence="2" type="ORF">B0F88_12826</name>
</gene>
<evidence type="ECO:0000313" key="3">
    <source>
        <dbReference type="Proteomes" id="UP000238071"/>
    </source>
</evidence>
<proteinExistence type="predicted"/>
<keyword evidence="1" id="KW-1133">Transmembrane helix</keyword>
<name>A0A2S6GG14_9GAMM</name>
<keyword evidence="3" id="KW-1185">Reference proteome</keyword>
<keyword evidence="1" id="KW-0472">Membrane</keyword>
<organism evidence="2 3">
    <name type="scientific">Methylobacter tundripaludum</name>
    <dbReference type="NCBI Taxonomy" id="173365"/>
    <lineage>
        <taxon>Bacteria</taxon>
        <taxon>Pseudomonadati</taxon>
        <taxon>Pseudomonadota</taxon>
        <taxon>Gammaproteobacteria</taxon>
        <taxon>Methylococcales</taxon>
        <taxon>Methylococcaceae</taxon>
        <taxon>Methylobacter</taxon>
    </lineage>
</organism>
<evidence type="ECO:0000313" key="2">
    <source>
        <dbReference type="EMBL" id="PPK64135.1"/>
    </source>
</evidence>
<keyword evidence="1" id="KW-0812">Transmembrane</keyword>
<sequence>MTIFGALLIIFSIYLFYVFVCLLRVPNDDYRTYKNNLKNGFEGSKSVLWGEGIVGKPDGVIAGDSRDSVTGNLAIKRSYSPERTRSLFK</sequence>
<comment type="caution">
    <text evidence="2">The sequence shown here is derived from an EMBL/GenBank/DDBJ whole genome shotgun (WGS) entry which is preliminary data.</text>
</comment>